<proteinExistence type="inferred from homology"/>
<evidence type="ECO:0000256" key="7">
    <source>
        <dbReference type="SAM" id="MobiDB-lite"/>
    </source>
</evidence>
<evidence type="ECO:0000256" key="2">
    <source>
        <dbReference type="ARBA" id="ARBA00010992"/>
    </source>
</evidence>
<evidence type="ECO:0000256" key="1">
    <source>
        <dbReference type="ARBA" id="ARBA00004141"/>
    </source>
</evidence>
<keyword evidence="5 8" id="KW-1133">Transmembrane helix</keyword>
<dbReference type="Proteomes" id="UP000054304">
    <property type="component" value="Unassembled WGS sequence"/>
</dbReference>
<feature type="transmembrane region" description="Helical" evidence="8">
    <location>
        <begin position="428"/>
        <end position="449"/>
    </location>
</feature>
<dbReference type="PANTHER" id="PTHR48022:SF7">
    <property type="entry name" value="MAJOR FACILITATOR SUPERFAMILY (MFS) PROFILE DOMAIN-CONTAINING PROTEIN-RELATED"/>
    <property type="match status" value="1"/>
</dbReference>
<feature type="region of interest" description="Disordered" evidence="7">
    <location>
        <begin position="453"/>
        <end position="488"/>
    </location>
</feature>
<keyword evidence="4 8" id="KW-0812">Transmembrane</keyword>
<dbReference type="SUPFAM" id="SSF103473">
    <property type="entry name" value="MFS general substrate transporter"/>
    <property type="match status" value="1"/>
</dbReference>
<dbReference type="InterPro" id="IPR005828">
    <property type="entry name" value="MFS_sugar_transport-like"/>
</dbReference>
<dbReference type="PRINTS" id="PR00171">
    <property type="entry name" value="SUGRTRNSPORT"/>
</dbReference>
<evidence type="ECO:0000256" key="5">
    <source>
        <dbReference type="ARBA" id="ARBA00022989"/>
    </source>
</evidence>
<feature type="transmembrane region" description="Helical" evidence="8">
    <location>
        <begin position="53"/>
        <end position="72"/>
    </location>
</feature>
<dbReference type="PROSITE" id="PS50850">
    <property type="entry name" value="MFS"/>
    <property type="match status" value="1"/>
</dbReference>
<sequence>MWTTTTYRIPQIIAILAVAGTLLGMDISSMSIFLSSKYFNEYFKNPGPLSQGLMTGANPVGGFIGCIFFGVLTDRIGRVVTFQTVAMTWIVGSVISALVVNVAMLVAGRIVRGVAVGMLSVLLPVYIGEVIPQEKKGRATSIVQFALTLAILGTFTSCFLLNFLESQISFRVAWGLELVPGLLFLLLSFKLSESPEWLVSHGEYDRAQTIFQYFSKDEIVKTSFTKIDLVETYGHQRTKYWDLFPPPLIKYTFFGLTIQILVQTCGINILMFYVVYICEMIGLRGAAKLSAASVPYLINVVFTCIPILTLDRLRRKVVIVYGAISLGCTMALIGILMGALGNEVSPIEGNTTIVWEITGIAGLIVLVLCFLFVAIFASTLSCCAWLYTNEVLPIPARSTGMALCMATSWFLNSCLTFAAPILLSKIKWLTFVLLGAVTLALSAIIAAWFPETRKSNSSNESSPERFSEKGGNEGISGEPVSKSSLPSPLVYTDNRIELIPDQSQMI</sequence>
<keyword evidence="11" id="KW-1185">Reference proteome</keyword>
<feature type="transmembrane region" description="Helical" evidence="8">
    <location>
        <begin position="289"/>
        <end position="310"/>
    </location>
</feature>
<dbReference type="InterPro" id="IPR005829">
    <property type="entry name" value="Sugar_transporter_CS"/>
</dbReference>
<feature type="compositionally biased region" description="Low complexity" evidence="7">
    <location>
        <begin position="479"/>
        <end position="488"/>
    </location>
</feature>
<evidence type="ECO:0000259" key="9">
    <source>
        <dbReference type="PROSITE" id="PS50850"/>
    </source>
</evidence>
<dbReference type="InterPro" id="IPR020846">
    <property type="entry name" value="MFS_dom"/>
</dbReference>
<keyword evidence="3" id="KW-0813">Transport</keyword>
<dbReference type="Gene3D" id="1.20.1250.20">
    <property type="entry name" value="MFS general substrate transporter like domains"/>
    <property type="match status" value="1"/>
</dbReference>
<dbReference type="Pfam" id="PF00083">
    <property type="entry name" value="Sugar_tr"/>
    <property type="match status" value="1"/>
</dbReference>
<feature type="transmembrane region" description="Helical" evidence="8">
    <location>
        <begin position="253"/>
        <end position="277"/>
    </location>
</feature>
<dbReference type="GO" id="GO:0016020">
    <property type="term" value="C:membrane"/>
    <property type="evidence" value="ECO:0007669"/>
    <property type="project" value="UniProtKB-SubCell"/>
</dbReference>
<dbReference type="RefSeq" id="XP_022631145.1">
    <property type="nucleotide sequence ID" value="XM_022770844.1"/>
</dbReference>
<name>A0A0C7MY77_9SACH</name>
<dbReference type="PANTHER" id="PTHR48022">
    <property type="entry name" value="PLASTIDIC GLUCOSE TRANSPORTER 4"/>
    <property type="match status" value="1"/>
</dbReference>
<comment type="subcellular location">
    <subcellularLocation>
        <location evidence="1">Membrane</location>
        <topology evidence="1">Multi-pass membrane protein</topology>
    </subcellularLocation>
</comment>
<evidence type="ECO:0000256" key="6">
    <source>
        <dbReference type="ARBA" id="ARBA00023136"/>
    </source>
</evidence>
<dbReference type="EMBL" id="LN736374">
    <property type="protein sequence ID" value="CEP64948.1"/>
    <property type="molecule type" value="Genomic_DNA"/>
</dbReference>
<evidence type="ECO:0000256" key="4">
    <source>
        <dbReference type="ARBA" id="ARBA00022692"/>
    </source>
</evidence>
<accession>A0A0C7MY77</accession>
<feature type="compositionally biased region" description="Basic and acidic residues" evidence="7">
    <location>
        <begin position="462"/>
        <end position="471"/>
    </location>
</feature>
<dbReference type="InterPro" id="IPR050360">
    <property type="entry name" value="MFS_Sugar_Transporters"/>
</dbReference>
<feature type="transmembrane region" description="Helical" evidence="8">
    <location>
        <begin position="400"/>
        <end position="422"/>
    </location>
</feature>
<feature type="transmembrane region" description="Helical" evidence="8">
    <location>
        <begin position="84"/>
        <end position="104"/>
    </location>
</feature>
<evidence type="ECO:0000313" key="11">
    <source>
        <dbReference type="Proteomes" id="UP000054304"/>
    </source>
</evidence>
<keyword evidence="6 8" id="KW-0472">Membrane</keyword>
<reference evidence="10 11" key="1">
    <citation type="submission" date="2014-12" db="EMBL/GenBank/DDBJ databases">
        <authorList>
            <person name="Neuveglise Cecile"/>
        </authorList>
    </citation>
    <scope>NUCLEOTIDE SEQUENCE [LARGE SCALE GENOMIC DNA]</scope>
    <source>
        <strain evidence="10 11">CBS 12615</strain>
    </source>
</reference>
<dbReference type="GeneID" id="34688518"/>
<feature type="domain" description="Major facilitator superfamily (MFS) profile" evidence="9">
    <location>
        <begin position="12"/>
        <end position="453"/>
    </location>
</feature>
<gene>
    <name evidence="10" type="ORF">LALA0_S15e01002g</name>
</gene>
<feature type="transmembrane region" description="Helical" evidence="8">
    <location>
        <begin position="143"/>
        <end position="164"/>
    </location>
</feature>
<organism evidence="10 11">
    <name type="scientific">Lachancea lanzarotensis</name>
    <dbReference type="NCBI Taxonomy" id="1245769"/>
    <lineage>
        <taxon>Eukaryota</taxon>
        <taxon>Fungi</taxon>
        <taxon>Dikarya</taxon>
        <taxon>Ascomycota</taxon>
        <taxon>Saccharomycotina</taxon>
        <taxon>Saccharomycetes</taxon>
        <taxon>Saccharomycetales</taxon>
        <taxon>Saccharomycetaceae</taxon>
        <taxon>Lachancea</taxon>
    </lineage>
</organism>
<dbReference type="PROSITE" id="PS00217">
    <property type="entry name" value="SUGAR_TRANSPORT_2"/>
    <property type="match status" value="1"/>
</dbReference>
<dbReference type="OrthoDB" id="4142200at2759"/>
<evidence type="ECO:0000256" key="3">
    <source>
        <dbReference type="ARBA" id="ARBA00022448"/>
    </source>
</evidence>
<comment type="similarity">
    <text evidence="2">Belongs to the major facilitator superfamily. Sugar transporter (TC 2.A.1.1) family.</text>
</comment>
<dbReference type="InterPro" id="IPR003663">
    <property type="entry name" value="Sugar/inositol_transpt"/>
</dbReference>
<dbReference type="HOGENOM" id="CLU_001265_30_12_1"/>
<dbReference type="AlphaFoldDB" id="A0A0C7MY77"/>
<protein>
    <submittedName>
        <fullName evidence="10">LALA0S15e01002g1_1</fullName>
    </submittedName>
</protein>
<feature type="transmembrane region" description="Helical" evidence="8">
    <location>
        <begin position="12"/>
        <end position="33"/>
    </location>
</feature>
<evidence type="ECO:0000313" key="10">
    <source>
        <dbReference type="EMBL" id="CEP64948.1"/>
    </source>
</evidence>
<dbReference type="InterPro" id="IPR036259">
    <property type="entry name" value="MFS_trans_sf"/>
</dbReference>
<feature type="transmembrane region" description="Helical" evidence="8">
    <location>
        <begin position="317"/>
        <end position="340"/>
    </location>
</feature>
<evidence type="ECO:0000256" key="8">
    <source>
        <dbReference type="SAM" id="Phobius"/>
    </source>
</evidence>
<feature type="transmembrane region" description="Helical" evidence="8">
    <location>
        <begin position="360"/>
        <end position="388"/>
    </location>
</feature>
<dbReference type="GO" id="GO:0005351">
    <property type="term" value="F:carbohydrate:proton symporter activity"/>
    <property type="evidence" value="ECO:0007669"/>
    <property type="project" value="TreeGrafter"/>
</dbReference>